<proteinExistence type="predicted"/>
<evidence type="ECO:0000313" key="3">
    <source>
        <dbReference type="Proteomes" id="UP000244225"/>
    </source>
</evidence>
<dbReference type="Proteomes" id="UP000244225">
    <property type="component" value="Unassembled WGS sequence"/>
</dbReference>
<dbReference type="OrthoDB" id="851280at2"/>
<protein>
    <submittedName>
        <fullName evidence="2">Uncharacterized protein</fullName>
    </submittedName>
</protein>
<comment type="caution">
    <text evidence="2">The sequence shown here is derived from an EMBL/GenBank/DDBJ whole genome shotgun (WGS) entry which is preliminary data.</text>
</comment>
<evidence type="ECO:0000313" key="2">
    <source>
        <dbReference type="EMBL" id="PTX12241.1"/>
    </source>
</evidence>
<keyword evidence="3" id="KW-1185">Reference proteome</keyword>
<feature type="chain" id="PRO_5015711400" evidence="1">
    <location>
        <begin position="22"/>
        <end position="177"/>
    </location>
</feature>
<sequence>MKNILLLLCLLNLTAVTNIYAQDQKPQILNVETVKGGVVAIDMNNKDCIHVVDGLVTDGVEEVPAILLAHFEQAVSKEKLDKLGFNDSQCVLVKSSFDLDIENYIYRQVHAQVQRIGTQYKVPIAVNGQLTSSFAARRSQLAGIKPEQIKEVRFLDKPAAQAKYGDQVVFGLIEIVL</sequence>
<name>A0A2T5Y7E9_9BACT</name>
<dbReference type="AlphaFoldDB" id="A0A2T5Y7E9"/>
<gene>
    <name evidence="2" type="ORF">C8N40_11439</name>
</gene>
<keyword evidence="1" id="KW-0732">Signal</keyword>
<evidence type="ECO:0000256" key="1">
    <source>
        <dbReference type="SAM" id="SignalP"/>
    </source>
</evidence>
<dbReference type="EMBL" id="QBKI01000014">
    <property type="protein sequence ID" value="PTX12241.1"/>
    <property type="molecule type" value="Genomic_DNA"/>
</dbReference>
<organism evidence="2 3">
    <name type="scientific">Pontibacter mucosus</name>
    <dbReference type="NCBI Taxonomy" id="1649266"/>
    <lineage>
        <taxon>Bacteria</taxon>
        <taxon>Pseudomonadati</taxon>
        <taxon>Bacteroidota</taxon>
        <taxon>Cytophagia</taxon>
        <taxon>Cytophagales</taxon>
        <taxon>Hymenobacteraceae</taxon>
        <taxon>Pontibacter</taxon>
    </lineage>
</organism>
<dbReference type="RefSeq" id="WP_108213736.1">
    <property type="nucleotide sequence ID" value="NZ_QBKI01000014.1"/>
</dbReference>
<reference evidence="2 3" key="1">
    <citation type="submission" date="2018-04" db="EMBL/GenBank/DDBJ databases">
        <title>Genomic Encyclopedia of Archaeal and Bacterial Type Strains, Phase II (KMG-II): from individual species to whole genera.</title>
        <authorList>
            <person name="Goeker M."/>
        </authorList>
    </citation>
    <scope>NUCLEOTIDE SEQUENCE [LARGE SCALE GENOMIC DNA]</scope>
    <source>
        <strain evidence="2 3">DSM 100162</strain>
    </source>
</reference>
<feature type="signal peptide" evidence="1">
    <location>
        <begin position="1"/>
        <end position="21"/>
    </location>
</feature>
<accession>A0A2T5Y7E9</accession>